<comment type="subcellular location">
    <subcellularLocation>
        <location evidence="1">Nucleus</location>
    </subcellularLocation>
</comment>
<organism evidence="7 8">
    <name type="scientific">Reticulomyxa filosa</name>
    <dbReference type="NCBI Taxonomy" id="46433"/>
    <lineage>
        <taxon>Eukaryota</taxon>
        <taxon>Sar</taxon>
        <taxon>Rhizaria</taxon>
        <taxon>Retaria</taxon>
        <taxon>Foraminifera</taxon>
        <taxon>Monothalamids</taxon>
        <taxon>Reticulomyxidae</taxon>
        <taxon>Reticulomyxa</taxon>
    </lineage>
</organism>
<keyword evidence="8" id="KW-1185">Reference proteome</keyword>
<dbReference type="GO" id="GO:0034475">
    <property type="term" value="P:U4 snRNA 3'-end processing"/>
    <property type="evidence" value="ECO:0007669"/>
    <property type="project" value="TreeGrafter"/>
</dbReference>
<evidence type="ECO:0000256" key="1">
    <source>
        <dbReference type="ARBA" id="ARBA00004123"/>
    </source>
</evidence>
<reference evidence="7 8" key="1">
    <citation type="journal article" date="2013" name="Curr. Biol.">
        <title>The Genome of the Foraminiferan Reticulomyxa filosa.</title>
        <authorList>
            <person name="Glockner G."/>
            <person name="Hulsmann N."/>
            <person name="Schleicher M."/>
            <person name="Noegel A.A."/>
            <person name="Eichinger L."/>
            <person name="Gallinger C."/>
            <person name="Pawlowski J."/>
            <person name="Sierra R."/>
            <person name="Euteneuer U."/>
            <person name="Pillet L."/>
            <person name="Moustafa A."/>
            <person name="Platzer M."/>
            <person name="Groth M."/>
            <person name="Szafranski K."/>
            <person name="Schliwa M."/>
        </authorList>
    </citation>
    <scope>NUCLEOTIDE SEQUENCE [LARGE SCALE GENOMIC DNA]</scope>
</reference>
<evidence type="ECO:0000256" key="4">
    <source>
        <dbReference type="ARBA" id="ARBA00022835"/>
    </source>
</evidence>
<keyword evidence="4" id="KW-0271">Exosome</keyword>
<sequence>NTCAYTCIRTDKTKKKRPIVCEHGHLTASHGSSRFSMGATTVDVSIYGPVEDLENFDSSKIDRAHLCVNVVSINSQKKKKKIKTIKTLNKAGLDTYIEHEVGTAFENIILLQKYPQTTIHIKINVLSTDGSLLSCVLNAVSVALLDSGIDCKTLLSSVCVGYCNQLDYLQNGTESKSQTTEMQDVKDTNTEEAQMLLFDPTERENSILHSLCTIAYSTKLGDKNDMELSYCDIKGKVNMKSLQQLLLYSKSACLTTQFFIKKHFVQSFKALPTIYVSKDLDDA</sequence>
<dbReference type="InterPro" id="IPR001247">
    <property type="entry name" value="ExoRNase_PH_dom1"/>
</dbReference>
<dbReference type="InterPro" id="IPR027408">
    <property type="entry name" value="PNPase/RNase_PH_dom_sf"/>
</dbReference>
<feature type="non-terminal residue" evidence="7">
    <location>
        <position position="1"/>
    </location>
</feature>
<proteinExistence type="inferred from homology"/>
<dbReference type="GO" id="GO:0071028">
    <property type="term" value="P:nuclear mRNA surveillance"/>
    <property type="evidence" value="ECO:0007669"/>
    <property type="project" value="TreeGrafter"/>
</dbReference>
<dbReference type="PANTHER" id="PTHR11953">
    <property type="entry name" value="EXOSOME COMPLEX COMPONENT"/>
    <property type="match status" value="1"/>
</dbReference>
<evidence type="ECO:0000256" key="3">
    <source>
        <dbReference type="ARBA" id="ARBA00022552"/>
    </source>
</evidence>
<dbReference type="AlphaFoldDB" id="X6PE06"/>
<evidence type="ECO:0000256" key="5">
    <source>
        <dbReference type="ARBA" id="ARBA00023242"/>
    </source>
</evidence>
<dbReference type="GO" id="GO:0000177">
    <property type="term" value="C:cytoplasmic exosome (RNase complex)"/>
    <property type="evidence" value="ECO:0007669"/>
    <property type="project" value="TreeGrafter"/>
</dbReference>
<evidence type="ECO:0000259" key="6">
    <source>
        <dbReference type="Pfam" id="PF01138"/>
    </source>
</evidence>
<dbReference type="GO" id="GO:0005730">
    <property type="term" value="C:nucleolus"/>
    <property type="evidence" value="ECO:0007669"/>
    <property type="project" value="TreeGrafter"/>
</dbReference>
<comment type="caution">
    <text evidence="7">The sequence shown here is derived from an EMBL/GenBank/DDBJ whole genome shotgun (WGS) entry which is preliminary data.</text>
</comment>
<dbReference type="GO" id="GO:0006364">
    <property type="term" value="P:rRNA processing"/>
    <property type="evidence" value="ECO:0007669"/>
    <property type="project" value="UniProtKB-KW"/>
</dbReference>
<dbReference type="InterPro" id="IPR050080">
    <property type="entry name" value="RNase_PH"/>
</dbReference>
<name>X6PE06_RETFI</name>
<dbReference type="EMBL" id="ASPP01000822">
    <property type="protein sequence ID" value="ETO36294.1"/>
    <property type="molecule type" value="Genomic_DNA"/>
</dbReference>
<dbReference type="GO" id="GO:0071051">
    <property type="term" value="P:poly(A)-dependent snoRNA 3'-end processing"/>
    <property type="evidence" value="ECO:0007669"/>
    <property type="project" value="TreeGrafter"/>
</dbReference>
<keyword evidence="5" id="KW-0539">Nucleus</keyword>
<dbReference type="Pfam" id="PF01138">
    <property type="entry name" value="RNase_PH"/>
    <property type="match status" value="1"/>
</dbReference>
<dbReference type="GO" id="GO:0000176">
    <property type="term" value="C:nuclear exosome (RNase complex)"/>
    <property type="evidence" value="ECO:0007669"/>
    <property type="project" value="TreeGrafter"/>
</dbReference>
<dbReference type="Proteomes" id="UP000023152">
    <property type="component" value="Unassembled WGS sequence"/>
</dbReference>
<dbReference type="InterPro" id="IPR020568">
    <property type="entry name" value="Ribosomal_Su5_D2-typ_SF"/>
</dbReference>
<keyword evidence="3" id="KW-0698">rRNA processing</keyword>
<dbReference type="SUPFAM" id="SSF54211">
    <property type="entry name" value="Ribosomal protein S5 domain 2-like"/>
    <property type="match status" value="1"/>
</dbReference>
<dbReference type="GO" id="GO:0003723">
    <property type="term" value="F:RNA binding"/>
    <property type="evidence" value="ECO:0007669"/>
    <property type="project" value="TreeGrafter"/>
</dbReference>
<dbReference type="Gene3D" id="3.30.230.70">
    <property type="entry name" value="GHMP Kinase, N-terminal domain"/>
    <property type="match status" value="1"/>
</dbReference>
<gene>
    <name evidence="7" type="ORF">RFI_00768</name>
</gene>
<dbReference type="OrthoDB" id="27298at2759"/>
<accession>X6PE06</accession>
<comment type="similarity">
    <text evidence="2">Belongs to the RNase PH family.</text>
</comment>
<feature type="domain" description="Exoribonuclease phosphorolytic" evidence="6">
    <location>
        <begin position="17"/>
        <end position="149"/>
    </location>
</feature>
<dbReference type="PANTHER" id="PTHR11953:SF1">
    <property type="entry name" value="EXOSOME COMPLEX COMPONENT RRP46"/>
    <property type="match status" value="1"/>
</dbReference>
<protein>
    <recommendedName>
        <fullName evidence="6">Exoribonuclease phosphorolytic domain-containing protein</fullName>
    </recommendedName>
</protein>
<evidence type="ECO:0000313" key="7">
    <source>
        <dbReference type="EMBL" id="ETO36294.1"/>
    </source>
</evidence>
<evidence type="ECO:0000256" key="2">
    <source>
        <dbReference type="ARBA" id="ARBA00006678"/>
    </source>
</evidence>
<evidence type="ECO:0000313" key="8">
    <source>
        <dbReference type="Proteomes" id="UP000023152"/>
    </source>
</evidence>
<dbReference type="GO" id="GO:0016075">
    <property type="term" value="P:rRNA catabolic process"/>
    <property type="evidence" value="ECO:0007669"/>
    <property type="project" value="TreeGrafter"/>
</dbReference>